<dbReference type="InterPro" id="IPR052022">
    <property type="entry name" value="26kDa_periplasmic_antigen"/>
</dbReference>
<dbReference type="Proteomes" id="UP000034231">
    <property type="component" value="Unassembled WGS sequence"/>
</dbReference>
<gene>
    <name evidence="1" type="ORF">US68_C0001G0032</name>
</gene>
<reference evidence="1 2" key="1">
    <citation type="journal article" date="2015" name="Nature">
        <title>rRNA introns, odd ribosomes, and small enigmatic genomes across a large radiation of phyla.</title>
        <authorList>
            <person name="Brown C.T."/>
            <person name="Hug L.A."/>
            <person name="Thomas B.C."/>
            <person name="Sharon I."/>
            <person name="Castelle C.J."/>
            <person name="Singh A."/>
            <person name="Wilkins M.J."/>
            <person name="Williams K.H."/>
            <person name="Banfield J.F."/>
        </authorList>
    </citation>
    <scope>NUCLEOTIDE SEQUENCE [LARGE SCALE GENOMIC DNA]</scope>
</reference>
<dbReference type="Gene3D" id="3.30.110.170">
    <property type="entry name" value="Protein of unknown function (DUF541), domain 1"/>
    <property type="match status" value="1"/>
</dbReference>
<sequence length="239" mass="26111">MKKIIGIVVLVLILVWVVPWNKVNWGRVTWQPAEVVTVNGEAKSQEKNQIASYTAGVEAVNDKKEEAVNEVNTKIEALVGALKEFGIKDADIKTQNMSIYQDEQSYYDNGIQKSRKGQWRVNTSVEIKLREIDKASALADLVTKSGANNVWGPNFSMDDTNEIEKGLYDMAIKDAREKAESIAKASGRTLGKVLSVNDGGSTSGVYPMYAMKDGAGGGAITEPGSTTVYKNLTVVFELK</sequence>
<accession>A0A0G0I685</accession>
<comment type="caution">
    <text evidence="1">The sequence shown here is derived from an EMBL/GenBank/DDBJ whole genome shotgun (WGS) entry which is preliminary data.</text>
</comment>
<evidence type="ECO:0000313" key="1">
    <source>
        <dbReference type="EMBL" id="KKQ50833.1"/>
    </source>
</evidence>
<dbReference type="Gene3D" id="3.30.70.2970">
    <property type="entry name" value="Protein of unknown function (DUF541), domain 2"/>
    <property type="match status" value="1"/>
</dbReference>
<dbReference type="EMBL" id="LBTX01000001">
    <property type="protein sequence ID" value="KKQ50833.1"/>
    <property type="molecule type" value="Genomic_DNA"/>
</dbReference>
<organism evidence="1 2">
    <name type="scientific">Candidatus Shapirobacteria bacterium GW2011_GWE1_38_10</name>
    <dbReference type="NCBI Taxonomy" id="1618488"/>
    <lineage>
        <taxon>Bacteria</taxon>
        <taxon>Candidatus Shapironibacteriota</taxon>
    </lineage>
</organism>
<dbReference type="InterPro" id="IPR007497">
    <property type="entry name" value="SIMPL/DUF541"/>
</dbReference>
<proteinExistence type="predicted"/>
<dbReference type="Pfam" id="PF04402">
    <property type="entry name" value="SIMPL"/>
    <property type="match status" value="1"/>
</dbReference>
<evidence type="ECO:0008006" key="3">
    <source>
        <dbReference type="Google" id="ProtNLM"/>
    </source>
</evidence>
<evidence type="ECO:0000313" key="2">
    <source>
        <dbReference type="Proteomes" id="UP000034231"/>
    </source>
</evidence>
<dbReference type="PANTHER" id="PTHR34387">
    <property type="entry name" value="SLR1258 PROTEIN"/>
    <property type="match status" value="1"/>
</dbReference>
<dbReference type="PANTHER" id="PTHR34387:SF2">
    <property type="entry name" value="SLR1258 PROTEIN"/>
    <property type="match status" value="1"/>
</dbReference>
<protein>
    <recommendedName>
        <fullName evidence="3">Outer membrane protein</fullName>
    </recommendedName>
</protein>
<name>A0A0G0I685_9BACT</name>
<dbReference type="AlphaFoldDB" id="A0A0G0I685"/>
<dbReference type="GO" id="GO:0006974">
    <property type="term" value="P:DNA damage response"/>
    <property type="evidence" value="ECO:0007669"/>
    <property type="project" value="TreeGrafter"/>
</dbReference>